<dbReference type="InterPro" id="IPR036291">
    <property type="entry name" value="NAD(P)-bd_dom_sf"/>
</dbReference>
<sequence>MIFVIVISLILVLISALLVTLHFGLDKKVVYKNLQFKHVVITGGSSGIGKAVAEEAAKLGAHVTIIGRDIAKLESAVKDISVCKSNDEQKIQYAALDITSDYSSIEKCLSSLEVDIGPIFMLINCAGMCICGQFESMKVEDIKQMIDLNYFGTAYPTRYVLKGMKKRNEGIIVFVSSEAALLGIYGYSAYSAAKWAVRGLAESVLMELVGTDVRLMLAFPPDTDTPGFKQEELTKPKETKLISGSGGLQSPESVGKKMLLDAMNGKTYSVFGMSGQLLATLYCSSIDSFGQVFMQILTTGFLRAITVPIILSFHKIVRDGLIERMKSEKKTVQ</sequence>
<evidence type="ECO:0000313" key="16">
    <source>
        <dbReference type="Proteomes" id="UP000053240"/>
    </source>
</evidence>
<dbReference type="GO" id="GO:0047560">
    <property type="term" value="F:3-dehydrosphinganine reductase activity"/>
    <property type="evidence" value="ECO:0007669"/>
    <property type="project" value="UniProtKB-EC"/>
</dbReference>
<dbReference type="GO" id="GO:0030148">
    <property type="term" value="P:sphingolipid biosynthetic process"/>
    <property type="evidence" value="ECO:0007669"/>
    <property type="project" value="InterPro"/>
</dbReference>
<gene>
    <name evidence="15" type="ORF">RR48_07410</name>
</gene>
<accession>A0A194RUJ6</accession>
<dbReference type="GO" id="GO:0006666">
    <property type="term" value="P:3-keto-sphinganine metabolic process"/>
    <property type="evidence" value="ECO:0007669"/>
    <property type="project" value="InterPro"/>
</dbReference>
<evidence type="ECO:0000256" key="7">
    <source>
        <dbReference type="ARBA" id="ARBA00022919"/>
    </source>
</evidence>
<dbReference type="OrthoDB" id="37659at2759"/>
<keyword evidence="7" id="KW-0746">Sphingolipid metabolism</keyword>
<dbReference type="EC" id="1.1.1.102" evidence="10"/>
<comment type="pathway">
    <text evidence="2">Lipid metabolism; sphingolipid metabolism.</text>
</comment>
<dbReference type="Pfam" id="PF00106">
    <property type="entry name" value="adh_short"/>
    <property type="match status" value="1"/>
</dbReference>
<comment type="catalytic activity">
    <reaction evidence="12">
        <text>sphinganine + NADP(+) = 3-oxosphinganine + NADPH + H(+)</text>
        <dbReference type="Rhea" id="RHEA:22640"/>
        <dbReference type="ChEBI" id="CHEBI:15378"/>
        <dbReference type="ChEBI" id="CHEBI:57783"/>
        <dbReference type="ChEBI" id="CHEBI:57817"/>
        <dbReference type="ChEBI" id="CHEBI:58299"/>
        <dbReference type="ChEBI" id="CHEBI:58349"/>
        <dbReference type="EC" id="1.1.1.102"/>
    </reaction>
    <physiologicalReaction direction="right-to-left" evidence="12">
        <dbReference type="Rhea" id="RHEA:22642"/>
    </physiologicalReaction>
</comment>
<dbReference type="KEGG" id="pmac:106714041"/>
<evidence type="ECO:0000256" key="5">
    <source>
        <dbReference type="ARBA" id="ARBA00022824"/>
    </source>
</evidence>
<dbReference type="EMBL" id="KQ459833">
    <property type="protein sequence ID" value="KPJ19811.1"/>
    <property type="molecule type" value="Genomic_DNA"/>
</dbReference>
<evidence type="ECO:0000256" key="13">
    <source>
        <dbReference type="RuleBase" id="RU000363"/>
    </source>
</evidence>
<dbReference type="InParanoid" id="A0A194RUJ6"/>
<dbReference type="AlphaFoldDB" id="A0A194RUJ6"/>
<comment type="function">
    <text evidence="11">Catalyzes the reduction of 3'-oxosphinganine (3-ketodihydrosphingosine/KDS) to sphinganine (dihydrosphingosine/DHS), the second step of de novo sphingolipid biosynthesis.</text>
</comment>
<keyword evidence="9" id="KW-0443">Lipid metabolism</keyword>
<evidence type="ECO:0000256" key="6">
    <source>
        <dbReference type="ARBA" id="ARBA00022857"/>
    </source>
</evidence>
<evidence type="ECO:0000256" key="2">
    <source>
        <dbReference type="ARBA" id="ARBA00004760"/>
    </source>
</evidence>
<dbReference type="PRINTS" id="PR00080">
    <property type="entry name" value="SDRFAMILY"/>
</dbReference>
<keyword evidence="5" id="KW-0256">Endoplasmic reticulum</keyword>
<dbReference type="CDD" id="cd08939">
    <property type="entry name" value="KDSR-like_SDR_c"/>
    <property type="match status" value="1"/>
</dbReference>
<keyword evidence="16" id="KW-1185">Reference proteome</keyword>
<dbReference type="FunCoup" id="A0A194RUJ6">
    <property type="interactions" value="871"/>
</dbReference>
<dbReference type="PANTHER" id="PTHR43550:SF3">
    <property type="entry name" value="3-KETODIHYDROSPHINGOSINE REDUCTASE"/>
    <property type="match status" value="1"/>
</dbReference>
<organism evidence="15 16">
    <name type="scientific">Papilio machaon</name>
    <name type="common">Old World swallowtail butterfly</name>
    <dbReference type="NCBI Taxonomy" id="76193"/>
    <lineage>
        <taxon>Eukaryota</taxon>
        <taxon>Metazoa</taxon>
        <taxon>Ecdysozoa</taxon>
        <taxon>Arthropoda</taxon>
        <taxon>Hexapoda</taxon>
        <taxon>Insecta</taxon>
        <taxon>Pterygota</taxon>
        <taxon>Neoptera</taxon>
        <taxon>Endopterygota</taxon>
        <taxon>Lepidoptera</taxon>
        <taxon>Glossata</taxon>
        <taxon>Ditrysia</taxon>
        <taxon>Papilionoidea</taxon>
        <taxon>Papilionidae</taxon>
        <taxon>Papilioninae</taxon>
        <taxon>Papilio</taxon>
    </lineage>
</organism>
<keyword evidence="8" id="KW-0560">Oxidoreductase</keyword>
<evidence type="ECO:0000256" key="11">
    <source>
        <dbReference type="ARBA" id="ARBA00044737"/>
    </source>
</evidence>
<evidence type="ECO:0000313" key="15">
    <source>
        <dbReference type="EMBL" id="KPJ19811.1"/>
    </source>
</evidence>
<evidence type="ECO:0000256" key="12">
    <source>
        <dbReference type="ARBA" id="ARBA00048930"/>
    </source>
</evidence>
<keyword evidence="14" id="KW-1133">Transmembrane helix</keyword>
<dbReference type="FunFam" id="3.40.50.720:FF:000165">
    <property type="entry name" value="3-ketodihydrosphingosine reductase"/>
    <property type="match status" value="1"/>
</dbReference>
<comment type="pathway">
    <text evidence="3">Sphingolipid metabolism.</text>
</comment>
<keyword evidence="6" id="KW-0521">NADP</keyword>
<dbReference type="GO" id="GO:0005789">
    <property type="term" value="C:endoplasmic reticulum membrane"/>
    <property type="evidence" value="ECO:0007669"/>
    <property type="project" value="TreeGrafter"/>
</dbReference>
<protein>
    <recommendedName>
        <fullName evidence="10">3-dehydrosphinganine reductase</fullName>
        <ecNumber evidence="10">1.1.1.102</ecNumber>
    </recommendedName>
</protein>
<reference evidence="15 16" key="1">
    <citation type="journal article" date="2015" name="Nat. Commun.">
        <title>Outbred genome sequencing and CRISPR/Cas9 gene editing in butterflies.</title>
        <authorList>
            <person name="Li X."/>
            <person name="Fan D."/>
            <person name="Zhang W."/>
            <person name="Liu G."/>
            <person name="Zhang L."/>
            <person name="Zhao L."/>
            <person name="Fang X."/>
            <person name="Chen L."/>
            <person name="Dong Y."/>
            <person name="Chen Y."/>
            <person name="Ding Y."/>
            <person name="Zhao R."/>
            <person name="Feng M."/>
            <person name="Zhu Y."/>
            <person name="Feng Y."/>
            <person name="Jiang X."/>
            <person name="Zhu D."/>
            <person name="Xiang H."/>
            <person name="Feng X."/>
            <person name="Li S."/>
            <person name="Wang J."/>
            <person name="Zhang G."/>
            <person name="Kronforst M.R."/>
            <person name="Wang W."/>
        </authorList>
    </citation>
    <scope>NUCLEOTIDE SEQUENCE [LARGE SCALE GENOMIC DNA]</scope>
    <source>
        <strain evidence="15">Ya'a_city_454_Pm</strain>
        <tissue evidence="15">Whole body</tissue>
    </source>
</reference>
<evidence type="ECO:0000256" key="8">
    <source>
        <dbReference type="ARBA" id="ARBA00023002"/>
    </source>
</evidence>
<proteinExistence type="inferred from homology"/>
<dbReference type="PANTHER" id="PTHR43550">
    <property type="entry name" value="3-KETODIHYDROSPHINGOSINE REDUCTASE"/>
    <property type="match status" value="1"/>
</dbReference>
<dbReference type="PRINTS" id="PR00081">
    <property type="entry name" value="GDHRDH"/>
</dbReference>
<evidence type="ECO:0000256" key="4">
    <source>
        <dbReference type="ARBA" id="ARBA00006484"/>
    </source>
</evidence>
<feature type="transmembrane region" description="Helical" evidence="14">
    <location>
        <begin position="292"/>
        <end position="317"/>
    </location>
</feature>
<comment type="similarity">
    <text evidence="4 13">Belongs to the short-chain dehydrogenases/reductases (SDR) family.</text>
</comment>
<dbReference type="SUPFAM" id="SSF51735">
    <property type="entry name" value="NAD(P)-binding Rossmann-fold domains"/>
    <property type="match status" value="1"/>
</dbReference>
<feature type="transmembrane region" description="Helical" evidence="14">
    <location>
        <begin position="171"/>
        <end position="190"/>
    </location>
</feature>
<comment type="subcellular location">
    <subcellularLocation>
        <location evidence="1">Endoplasmic reticulum</location>
    </subcellularLocation>
</comment>
<dbReference type="Proteomes" id="UP000053240">
    <property type="component" value="Unassembled WGS sequence"/>
</dbReference>
<evidence type="ECO:0000256" key="9">
    <source>
        <dbReference type="ARBA" id="ARBA00023098"/>
    </source>
</evidence>
<dbReference type="STRING" id="76193.A0A194RUJ6"/>
<keyword evidence="14" id="KW-0812">Transmembrane</keyword>
<evidence type="ECO:0000256" key="14">
    <source>
        <dbReference type="SAM" id="Phobius"/>
    </source>
</evidence>
<evidence type="ECO:0000256" key="3">
    <source>
        <dbReference type="ARBA" id="ARBA00004991"/>
    </source>
</evidence>
<evidence type="ECO:0000256" key="10">
    <source>
        <dbReference type="ARBA" id="ARBA00026112"/>
    </source>
</evidence>
<keyword evidence="14" id="KW-0472">Membrane</keyword>
<feature type="transmembrane region" description="Helical" evidence="14">
    <location>
        <begin position="6"/>
        <end position="25"/>
    </location>
</feature>
<name>A0A194RUJ6_PAPMA</name>
<dbReference type="InterPro" id="IPR002347">
    <property type="entry name" value="SDR_fam"/>
</dbReference>
<evidence type="ECO:0000256" key="1">
    <source>
        <dbReference type="ARBA" id="ARBA00004240"/>
    </source>
</evidence>
<dbReference type="Gene3D" id="3.40.50.720">
    <property type="entry name" value="NAD(P)-binding Rossmann-like Domain"/>
    <property type="match status" value="1"/>
</dbReference>
<dbReference type="InterPro" id="IPR045022">
    <property type="entry name" value="KDSR-like"/>
</dbReference>